<dbReference type="Proteomes" id="UP000663846">
    <property type="component" value="Unassembled WGS sequence"/>
</dbReference>
<proteinExistence type="predicted"/>
<sequence>MVRILKSFEYKAINDACVAWLGLRLSPMAQQRTGIPNNAPNWGLRNGTYYGEFRMSELDYEEDFLMDRIQIAVLGASSIPPPTNFELKFNTCTLDPKQDLVVLVEDEQEGSGFAHFHFRSLTTGHPHPLAEHPVLTVRLDKAFLRNNNLLDQPMSTDREIMESYFLAKIHWPESDYKISEILVWEWKTGALLSRIYHEHTSARFVFIDKSHLLIYSILPEDTHHSARIALFVYRIPSITTNSGPVPGEVVYTKSAMLCCSHVITLGLEFRIYSHPNLRSCAYEPPEGNKKTVDFRVFVDTHSLFFHILPHSTEDTTIIPWTDWGTDATRWFIEDRSMEHLMLDLYRSQYTRYTTIKSTETQLLSIVDFNSPVIKLHNSGASSRPKRASADKVEKNAILDGRGLTAGRPFQTRISSAKLPIPTVGKTLNHQTFTEMITSEIKTIVRVGFKDPVESCLPYRVVTKVQRMPRHVHWQIHGEYLVGISRRDWNAAERPPLSLYKLELPLPS</sequence>
<dbReference type="AlphaFoldDB" id="A0A8H3APB0"/>
<dbReference type="EMBL" id="CAJMWS010000345">
    <property type="protein sequence ID" value="CAE6436292.1"/>
    <property type="molecule type" value="Genomic_DNA"/>
</dbReference>
<protein>
    <submittedName>
        <fullName evidence="1">Uncharacterized protein</fullName>
    </submittedName>
</protein>
<accession>A0A8H3APB0</accession>
<reference evidence="1" key="1">
    <citation type="submission" date="2021-01" db="EMBL/GenBank/DDBJ databases">
        <authorList>
            <person name="Kaushik A."/>
        </authorList>
    </citation>
    <scope>NUCLEOTIDE SEQUENCE</scope>
    <source>
        <strain evidence="1">AG1-1C</strain>
    </source>
</reference>
<organism evidence="1 2">
    <name type="scientific">Rhizoctonia solani</name>
    <dbReference type="NCBI Taxonomy" id="456999"/>
    <lineage>
        <taxon>Eukaryota</taxon>
        <taxon>Fungi</taxon>
        <taxon>Dikarya</taxon>
        <taxon>Basidiomycota</taxon>
        <taxon>Agaricomycotina</taxon>
        <taxon>Agaricomycetes</taxon>
        <taxon>Cantharellales</taxon>
        <taxon>Ceratobasidiaceae</taxon>
        <taxon>Rhizoctonia</taxon>
    </lineage>
</organism>
<evidence type="ECO:0000313" key="1">
    <source>
        <dbReference type="EMBL" id="CAE6436292.1"/>
    </source>
</evidence>
<name>A0A8H3APB0_9AGAM</name>
<gene>
    <name evidence="1" type="ORF">RDB_LOCUS121116</name>
</gene>
<comment type="caution">
    <text evidence="1">The sequence shown here is derived from an EMBL/GenBank/DDBJ whole genome shotgun (WGS) entry which is preliminary data.</text>
</comment>
<evidence type="ECO:0000313" key="2">
    <source>
        <dbReference type="Proteomes" id="UP000663846"/>
    </source>
</evidence>